<accession>W7TU29</accession>
<dbReference type="OrthoDB" id="37297at2759"/>
<dbReference type="PANTHER" id="PTHR33875:SF2">
    <property type="entry name" value="ACR183CP"/>
    <property type="match status" value="1"/>
</dbReference>
<dbReference type="InterPro" id="IPR001853">
    <property type="entry name" value="DSBA-like_thioredoxin_dom"/>
</dbReference>
<keyword evidence="4" id="KW-1185">Reference proteome</keyword>
<dbReference type="InterPro" id="IPR036249">
    <property type="entry name" value="Thioredoxin-like_sf"/>
</dbReference>
<dbReference type="PANTHER" id="PTHR33875">
    <property type="entry name" value="OS09G0542200 PROTEIN"/>
    <property type="match status" value="1"/>
</dbReference>
<protein>
    <submittedName>
        <fullName evidence="3">Thioredoxin superfamily protein</fullName>
    </submittedName>
</protein>
<dbReference type="GO" id="GO:0016491">
    <property type="term" value="F:oxidoreductase activity"/>
    <property type="evidence" value="ECO:0007669"/>
    <property type="project" value="InterPro"/>
</dbReference>
<dbReference type="AlphaFoldDB" id="W7TU29"/>
<dbReference type="EMBL" id="AZIL01001432">
    <property type="protein sequence ID" value="EWM23834.1"/>
    <property type="molecule type" value="Genomic_DNA"/>
</dbReference>
<evidence type="ECO:0000256" key="1">
    <source>
        <dbReference type="SAM" id="SignalP"/>
    </source>
</evidence>
<reference evidence="3 4" key="1">
    <citation type="journal article" date="2014" name="Mol. Plant">
        <title>Chromosome Scale Genome Assembly and Transcriptome Profiling of Nannochloropsis gaditana in Nitrogen Depletion.</title>
        <authorList>
            <person name="Corteggiani Carpinelli E."/>
            <person name="Telatin A."/>
            <person name="Vitulo N."/>
            <person name="Forcato C."/>
            <person name="D'Angelo M."/>
            <person name="Schiavon R."/>
            <person name="Vezzi A."/>
            <person name="Giacometti G.M."/>
            <person name="Morosinotto T."/>
            <person name="Valle G."/>
        </authorList>
    </citation>
    <scope>NUCLEOTIDE SEQUENCE [LARGE SCALE GENOMIC DNA]</scope>
    <source>
        <strain evidence="3 4">B-31</strain>
    </source>
</reference>
<proteinExistence type="predicted"/>
<sequence length="238" mass="26289">MGYRTRTMFPWPLVGRSSLLLASLLLAAGHFPRTGVATAPPALPLSASEYSVVTLGDSSSGVDVDVFLDLVCIDTKKAWPVIKQVIQTYDRAVQWRFHQFPLPYHTNAFMVAKGAVVAATYGNDTAALRYMDIAFARQIQVSNELTQGMTYKAVEGVVAAWVQEATGLEREVVRRKLQEGGVEEAVRFSFKYATIRSIFGTPMFVINQMLVPGLDGGSDVMDWEEYLAPLLTQMARES</sequence>
<gene>
    <name evidence="3" type="ORF">Naga_100522g3</name>
</gene>
<feature type="chain" id="PRO_5004901114" evidence="1">
    <location>
        <begin position="30"/>
        <end position="238"/>
    </location>
</feature>
<dbReference type="Gene3D" id="3.40.30.10">
    <property type="entry name" value="Glutaredoxin"/>
    <property type="match status" value="1"/>
</dbReference>
<evidence type="ECO:0000313" key="3">
    <source>
        <dbReference type="EMBL" id="EWM23834.1"/>
    </source>
</evidence>
<evidence type="ECO:0000259" key="2">
    <source>
        <dbReference type="Pfam" id="PF01323"/>
    </source>
</evidence>
<comment type="caution">
    <text evidence="3">The sequence shown here is derived from an EMBL/GenBank/DDBJ whole genome shotgun (WGS) entry which is preliminary data.</text>
</comment>
<dbReference type="Pfam" id="PF01323">
    <property type="entry name" value="DSBA"/>
    <property type="match status" value="1"/>
</dbReference>
<dbReference type="SUPFAM" id="SSF52833">
    <property type="entry name" value="Thioredoxin-like"/>
    <property type="match status" value="1"/>
</dbReference>
<organism evidence="3 4">
    <name type="scientific">Nannochloropsis gaditana</name>
    <dbReference type="NCBI Taxonomy" id="72520"/>
    <lineage>
        <taxon>Eukaryota</taxon>
        <taxon>Sar</taxon>
        <taxon>Stramenopiles</taxon>
        <taxon>Ochrophyta</taxon>
        <taxon>Eustigmatophyceae</taxon>
        <taxon>Eustigmatales</taxon>
        <taxon>Monodopsidaceae</taxon>
        <taxon>Nannochloropsis</taxon>
    </lineage>
</organism>
<feature type="domain" description="DSBA-like thioredoxin" evidence="2">
    <location>
        <begin position="64"/>
        <end position="215"/>
    </location>
</feature>
<name>W7TU29_9STRA</name>
<dbReference type="Proteomes" id="UP000019335">
    <property type="component" value="Chromosome 15"/>
</dbReference>
<evidence type="ECO:0000313" key="4">
    <source>
        <dbReference type="Proteomes" id="UP000019335"/>
    </source>
</evidence>
<feature type="signal peptide" evidence="1">
    <location>
        <begin position="1"/>
        <end position="29"/>
    </location>
</feature>
<keyword evidence="1" id="KW-0732">Signal</keyword>